<reference evidence="2" key="1">
    <citation type="submission" date="2022-11" db="UniProtKB">
        <authorList>
            <consortium name="WormBaseParasite"/>
        </authorList>
    </citation>
    <scope>IDENTIFICATION</scope>
</reference>
<dbReference type="Proteomes" id="UP000887576">
    <property type="component" value="Unplaced"/>
</dbReference>
<accession>A0AC34RG88</accession>
<sequence>MVLKDERFVTVIEYKFRKHFFYTPVVVDEDECKYNKALAVVPNIMLGSFRGTSAKLNGIMIDYGQTACKLEVKDGKIIKETEEPADGFGRGFDIIRDDFLTRAKLPFDLESKNLAKHSPIMSTGSNVFIKTCGEGNVLKHVVFDPRGNSAEIEGDYDAIIDDFFVKLL</sequence>
<proteinExistence type="predicted"/>
<name>A0AC34RG88_9BILA</name>
<dbReference type="WBParaSite" id="JU765_v2.g6530.t1">
    <property type="protein sequence ID" value="JU765_v2.g6530.t1"/>
    <property type="gene ID" value="JU765_v2.g6530"/>
</dbReference>
<evidence type="ECO:0000313" key="2">
    <source>
        <dbReference type="WBParaSite" id="JU765_v2.g6530.t1"/>
    </source>
</evidence>
<evidence type="ECO:0000313" key="1">
    <source>
        <dbReference type="Proteomes" id="UP000887576"/>
    </source>
</evidence>
<organism evidence="1 2">
    <name type="scientific">Panagrolaimus sp. JU765</name>
    <dbReference type="NCBI Taxonomy" id="591449"/>
    <lineage>
        <taxon>Eukaryota</taxon>
        <taxon>Metazoa</taxon>
        <taxon>Ecdysozoa</taxon>
        <taxon>Nematoda</taxon>
        <taxon>Chromadorea</taxon>
        <taxon>Rhabditida</taxon>
        <taxon>Tylenchina</taxon>
        <taxon>Panagrolaimomorpha</taxon>
        <taxon>Panagrolaimoidea</taxon>
        <taxon>Panagrolaimidae</taxon>
        <taxon>Panagrolaimus</taxon>
    </lineage>
</organism>
<protein>
    <submittedName>
        <fullName evidence="2">Uncharacterized protein</fullName>
    </submittedName>
</protein>